<dbReference type="GO" id="GO:0005634">
    <property type="term" value="C:nucleus"/>
    <property type="evidence" value="ECO:0007669"/>
    <property type="project" value="UniProtKB-SubCell"/>
</dbReference>
<name>A0A8C3U368_CATUS</name>
<dbReference type="InterPro" id="IPR036236">
    <property type="entry name" value="Znf_C2H2_sf"/>
</dbReference>
<dbReference type="AlphaFoldDB" id="A0A8C3U368"/>
<organism evidence="16 17">
    <name type="scientific">Catharus ustulatus</name>
    <name type="common">Russet-backed thrush</name>
    <name type="synonym">Hylocichla ustulatus</name>
    <dbReference type="NCBI Taxonomy" id="91951"/>
    <lineage>
        <taxon>Eukaryota</taxon>
        <taxon>Metazoa</taxon>
        <taxon>Chordata</taxon>
        <taxon>Craniata</taxon>
        <taxon>Vertebrata</taxon>
        <taxon>Euteleostomi</taxon>
        <taxon>Archelosauria</taxon>
        <taxon>Archosauria</taxon>
        <taxon>Dinosauria</taxon>
        <taxon>Saurischia</taxon>
        <taxon>Theropoda</taxon>
        <taxon>Coelurosauria</taxon>
        <taxon>Aves</taxon>
        <taxon>Neognathae</taxon>
        <taxon>Neoaves</taxon>
        <taxon>Telluraves</taxon>
        <taxon>Australaves</taxon>
        <taxon>Passeriformes</taxon>
        <taxon>Turdidae</taxon>
        <taxon>Catharus</taxon>
    </lineage>
</organism>
<dbReference type="SUPFAM" id="SSF57667">
    <property type="entry name" value="beta-beta-alpha zinc fingers"/>
    <property type="match status" value="1"/>
</dbReference>
<dbReference type="Proteomes" id="UP000694563">
    <property type="component" value="Chromosome 36"/>
</dbReference>
<evidence type="ECO:0000256" key="11">
    <source>
        <dbReference type="ARBA" id="ARBA00023163"/>
    </source>
</evidence>
<dbReference type="PROSITE" id="PS00028">
    <property type="entry name" value="ZINC_FINGER_C2H2_1"/>
    <property type="match status" value="2"/>
</dbReference>
<evidence type="ECO:0000256" key="3">
    <source>
        <dbReference type="ARBA" id="ARBA00022499"/>
    </source>
</evidence>
<evidence type="ECO:0000256" key="12">
    <source>
        <dbReference type="ARBA" id="ARBA00023242"/>
    </source>
</evidence>
<evidence type="ECO:0000256" key="4">
    <source>
        <dbReference type="ARBA" id="ARBA00022723"/>
    </source>
</evidence>
<comment type="similarity">
    <text evidence="2">Belongs to the krueppel C2H2-type zinc-finger protein family.</text>
</comment>
<dbReference type="Gene3D" id="3.30.160.60">
    <property type="entry name" value="Classic Zinc Finger"/>
    <property type="match status" value="2"/>
</dbReference>
<keyword evidence="4" id="KW-0479">Metal-binding</keyword>
<feature type="region of interest" description="Disordered" evidence="14">
    <location>
        <begin position="85"/>
        <end position="120"/>
    </location>
</feature>
<proteinExistence type="inferred from homology"/>
<evidence type="ECO:0000256" key="14">
    <source>
        <dbReference type="SAM" id="MobiDB-lite"/>
    </source>
</evidence>
<dbReference type="Pfam" id="PF00096">
    <property type="entry name" value="zf-C2H2"/>
    <property type="match status" value="2"/>
</dbReference>
<protein>
    <recommendedName>
        <fullName evidence="15">C2H2-type domain-containing protein</fullName>
    </recommendedName>
</protein>
<dbReference type="SMART" id="SM00355">
    <property type="entry name" value="ZnF_C2H2"/>
    <property type="match status" value="2"/>
</dbReference>
<evidence type="ECO:0000256" key="5">
    <source>
        <dbReference type="ARBA" id="ARBA00022737"/>
    </source>
</evidence>
<keyword evidence="3" id="KW-1017">Isopeptide bond</keyword>
<sequence>MDNFPCEGNLGRGSSSLIRHQRIHTCHQRIHTGERPYVCPVCRKRFQRSSHLLIHERIHTEERPFRCPDCGKGFKQNAHLTKHRRIHTGESPVSAPSVGRALCSAPAPSPMGGSVLDDPQ</sequence>
<evidence type="ECO:0000256" key="13">
    <source>
        <dbReference type="PROSITE-ProRule" id="PRU00042"/>
    </source>
</evidence>
<evidence type="ECO:0000256" key="9">
    <source>
        <dbReference type="ARBA" id="ARBA00023015"/>
    </source>
</evidence>
<feature type="domain" description="C2H2-type" evidence="15">
    <location>
        <begin position="37"/>
        <end position="64"/>
    </location>
</feature>
<evidence type="ECO:0000256" key="7">
    <source>
        <dbReference type="ARBA" id="ARBA00022833"/>
    </source>
</evidence>
<dbReference type="Ensembl" id="ENSCUST00005010096.1">
    <property type="protein sequence ID" value="ENSCUSP00005009702.1"/>
    <property type="gene ID" value="ENSCUSG00005006186.1"/>
</dbReference>
<comment type="subcellular location">
    <subcellularLocation>
        <location evidence="1">Nucleus</location>
    </subcellularLocation>
</comment>
<keyword evidence="5" id="KW-0677">Repeat</keyword>
<feature type="domain" description="C2H2-type" evidence="15">
    <location>
        <begin position="65"/>
        <end position="92"/>
    </location>
</feature>
<evidence type="ECO:0000256" key="2">
    <source>
        <dbReference type="ARBA" id="ARBA00006991"/>
    </source>
</evidence>
<dbReference type="PANTHER" id="PTHR24393">
    <property type="entry name" value="ZINC FINGER PROTEIN"/>
    <property type="match status" value="1"/>
</dbReference>
<dbReference type="GO" id="GO:0001228">
    <property type="term" value="F:DNA-binding transcription activator activity, RNA polymerase II-specific"/>
    <property type="evidence" value="ECO:0007669"/>
    <property type="project" value="TreeGrafter"/>
</dbReference>
<evidence type="ECO:0000259" key="15">
    <source>
        <dbReference type="PROSITE" id="PS50157"/>
    </source>
</evidence>
<keyword evidence="7" id="KW-0862">Zinc</keyword>
<dbReference type="GO" id="GO:0000978">
    <property type="term" value="F:RNA polymerase II cis-regulatory region sequence-specific DNA binding"/>
    <property type="evidence" value="ECO:0007669"/>
    <property type="project" value="TreeGrafter"/>
</dbReference>
<dbReference type="FunFam" id="3.30.160.60:FF:000321">
    <property type="entry name" value="myeloid zinc finger 1 isoform X1"/>
    <property type="match status" value="1"/>
</dbReference>
<keyword evidence="12" id="KW-0539">Nucleus</keyword>
<evidence type="ECO:0000313" key="17">
    <source>
        <dbReference type="Proteomes" id="UP000694563"/>
    </source>
</evidence>
<reference evidence="16" key="3">
    <citation type="submission" date="2025-09" db="UniProtKB">
        <authorList>
            <consortium name="Ensembl"/>
        </authorList>
    </citation>
    <scope>IDENTIFICATION</scope>
</reference>
<keyword evidence="8" id="KW-0832">Ubl conjugation</keyword>
<keyword evidence="9" id="KW-0805">Transcription regulation</keyword>
<reference evidence="16" key="2">
    <citation type="submission" date="2025-08" db="UniProtKB">
        <authorList>
            <consortium name="Ensembl"/>
        </authorList>
    </citation>
    <scope>IDENTIFICATION</scope>
</reference>
<dbReference type="PANTHER" id="PTHR24393:SF15">
    <property type="entry name" value="IP01243P-RELATED"/>
    <property type="match status" value="1"/>
</dbReference>
<keyword evidence="11" id="KW-0804">Transcription</keyword>
<dbReference type="InterPro" id="IPR013087">
    <property type="entry name" value="Znf_C2H2_type"/>
</dbReference>
<keyword evidence="6 13" id="KW-0863">Zinc-finger</keyword>
<evidence type="ECO:0000256" key="1">
    <source>
        <dbReference type="ARBA" id="ARBA00004123"/>
    </source>
</evidence>
<reference evidence="16" key="1">
    <citation type="submission" date="2020-10" db="EMBL/GenBank/DDBJ databases">
        <title>Catharus ustulatus (Swainson's thrush) genome, bCatUst1, primary haplotype v2.</title>
        <authorList>
            <person name="Delmore K."/>
            <person name="Vafadar M."/>
            <person name="Formenti G."/>
            <person name="Chow W."/>
            <person name="Pelan S."/>
            <person name="Howe K."/>
            <person name="Rhie A."/>
            <person name="Mountcastle J."/>
            <person name="Haase B."/>
            <person name="Fedrigo O."/>
            <person name="Jarvis E.D."/>
        </authorList>
    </citation>
    <scope>NUCLEOTIDE SEQUENCE [LARGE SCALE GENOMIC DNA]</scope>
</reference>
<dbReference type="PROSITE" id="PS50157">
    <property type="entry name" value="ZINC_FINGER_C2H2_2"/>
    <property type="match status" value="2"/>
</dbReference>
<dbReference type="FunFam" id="3.30.160.60:FF:001270">
    <property type="entry name" value="zinc finger protein 583 isoform X1"/>
    <property type="match status" value="1"/>
</dbReference>
<keyword evidence="17" id="KW-1185">Reference proteome</keyword>
<evidence type="ECO:0000256" key="10">
    <source>
        <dbReference type="ARBA" id="ARBA00023125"/>
    </source>
</evidence>
<keyword evidence="10" id="KW-0238">DNA-binding</keyword>
<evidence type="ECO:0000256" key="6">
    <source>
        <dbReference type="ARBA" id="ARBA00022771"/>
    </source>
</evidence>
<evidence type="ECO:0000313" key="16">
    <source>
        <dbReference type="Ensembl" id="ENSCUSP00005009702.1"/>
    </source>
</evidence>
<accession>A0A8C3U368</accession>
<dbReference type="GO" id="GO:0008270">
    <property type="term" value="F:zinc ion binding"/>
    <property type="evidence" value="ECO:0007669"/>
    <property type="project" value="UniProtKB-KW"/>
</dbReference>
<evidence type="ECO:0000256" key="8">
    <source>
        <dbReference type="ARBA" id="ARBA00022843"/>
    </source>
</evidence>